<keyword evidence="5" id="KW-0100">Branched-chain amino acid biosynthesis</keyword>
<dbReference type="InterPro" id="IPR013785">
    <property type="entry name" value="Aldolase_TIM"/>
</dbReference>
<dbReference type="SUPFAM" id="SSF51569">
    <property type="entry name" value="Aldolase"/>
    <property type="match status" value="1"/>
</dbReference>
<dbReference type="Pfam" id="PF00682">
    <property type="entry name" value="HMGL-like"/>
    <property type="match status" value="1"/>
</dbReference>
<keyword evidence="9" id="KW-1185">Reference proteome</keyword>
<organism evidence="8 9">
    <name type="scientific">Cardamine amara subsp. amara</name>
    <dbReference type="NCBI Taxonomy" id="228776"/>
    <lineage>
        <taxon>Eukaryota</taxon>
        <taxon>Viridiplantae</taxon>
        <taxon>Streptophyta</taxon>
        <taxon>Embryophyta</taxon>
        <taxon>Tracheophyta</taxon>
        <taxon>Spermatophyta</taxon>
        <taxon>Magnoliopsida</taxon>
        <taxon>eudicotyledons</taxon>
        <taxon>Gunneridae</taxon>
        <taxon>Pentapetalae</taxon>
        <taxon>rosids</taxon>
        <taxon>malvids</taxon>
        <taxon>Brassicales</taxon>
        <taxon>Brassicaceae</taxon>
        <taxon>Cardamineae</taxon>
        <taxon>Cardamine</taxon>
    </lineage>
</organism>
<dbReference type="PROSITE" id="PS00815">
    <property type="entry name" value="AIPM_HOMOCIT_SYNTH_1"/>
    <property type="match status" value="1"/>
</dbReference>
<proteinExistence type="inferred from homology"/>
<dbReference type="EC" id="2.3.3.13" evidence="2"/>
<evidence type="ECO:0000256" key="4">
    <source>
        <dbReference type="ARBA" id="ARBA00022679"/>
    </source>
</evidence>
<dbReference type="AlphaFoldDB" id="A0ABD1BE06"/>
<comment type="caution">
    <text evidence="8">The sequence shown here is derived from an EMBL/GenBank/DDBJ whole genome shotgun (WGS) entry which is preliminary data.</text>
</comment>
<evidence type="ECO:0000313" key="8">
    <source>
        <dbReference type="EMBL" id="KAL1216802.1"/>
    </source>
</evidence>
<keyword evidence="4 6" id="KW-0808">Transferase</keyword>
<sequence>MASLILRSPNLTSPSFYVSSIPALSSTTSPSSSLHLRSHHYRTISLTTAGKFNLSCSLSADSTPLPRYSPRRRPEYIPNRISDPNYVRIFDTTLRDGEQSPGATLTSKEKLDIARQLAKLGVDIIEAGFPAASKDDFEAVKTIAETVGNTLAENGYVPVICGLSRCNKKDI</sequence>
<feature type="domain" description="Pyruvate carboxyltransferase" evidence="7">
    <location>
        <begin position="87"/>
        <end position="171"/>
    </location>
</feature>
<evidence type="ECO:0000256" key="3">
    <source>
        <dbReference type="ARBA" id="ARBA00022605"/>
    </source>
</evidence>
<gene>
    <name evidence="8" type="ORF">V5N11_025294</name>
</gene>
<dbReference type="GO" id="GO:0003852">
    <property type="term" value="F:2-isopropylmalate synthase activity"/>
    <property type="evidence" value="ECO:0007669"/>
    <property type="project" value="UniProtKB-EC"/>
</dbReference>
<accession>A0ABD1BE06</accession>
<dbReference type="EMBL" id="JBANAX010000259">
    <property type="protein sequence ID" value="KAL1216802.1"/>
    <property type="molecule type" value="Genomic_DNA"/>
</dbReference>
<name>A0ABD1BE06_CARAN</name>
<evidence type="ECO:0000256" key="2">
    <source>
        <dbReference type="ARBA" id="ARBA00012973"/>
    </source>
</evidence>
<evidence type="ECO:0000256" key="6">
    <source>
        <dbReference type="RuleBase" id="RU003523"/>
    </source>
</evidence>
<dbReference type="Proteomes" id="UP001558713">
    <property type="component" value="Unassembled WGS sequence"/>
</dbReference>
<dbReference type="PROSITE" id="PS50991">
    <property type="entry name" value="PYR_CT"/>
    <property type="match status" value="1"/>
</dbReference>
<evidence type="ECO:0000256" key="1">
    <source>
        <dbReference type="ARBA" id="ARBA00004689"/>
    </source>
</evidence>
<protein>
    <recommendedName>
        <fullName evidence="2">2-isopropylmalate synthase</fullName>
        <ecNumber evidence="2">2.3.3.13</ecNumber>
    </recommendedName>
</protein>
<dbReference type="GO" id="GO:0008652">
    <property type="term" value="P:amino acid biosynthetic process"/>
    <property type="evidence" value="ECO:0007669"/>
    <property type="project" value="UniProtKB-KW"/>
</dbReference>
<keyword evidence="3" id="KW-0028">Amino-acid biosynthesis</keyword>
<dbReference type="InterPro" id="IPR050073">
    <property type="entry name" value="2-IPM_HCS-like"/>
</dbReference>
<dbReference type="InterPro" id="IPR002034">
    <property type="entry name" value="AIPM/Hcit_synth_CS"/>
</dbReference>
<evidence type="ECO:0000313" key="9">
    <source>
        <dbReference type="Proteomes" id="UP001558713"/>
    </source>
</evidence>
<comment type="similarity">
    <text evidence="6">Belongs to the alpha-IPM synthase/homocitrate synthase family.</text>
</comment>
<evidence type="ECO:0000259" key="7">
    <source>
        <dbReference type="PROSITE" id="PS50991"/>
    </source>
</evidence>
<reference evidence="8 9" key="1">
    <citation type="submission" date="2024-04" db="EMBL/GenBank/DDBJ databases">
        <title>Genome assembly C_amara_ONT_v2.</title>
        <authorList>
            <person name="Yant L."/>
            <person name="Moore C."/>
            <person name="Slenker M."/>
        </authorList>
    </citation>
    <scope>NUCLEOTIDE SEQUENCE [LARGE SCALE GENOMIC DNA]</scope>
    <source>
        <tissue evidence="8">Leaf</tissue>
    </source>
</reference>
<dbReference type="GO" id="GO:0009082">
    <property type="term" value="P:branched-chain amino acid biosynthetic process"/>
    <property type="evidence" value="ECO:0007669"/>
    <property type="project" value="UniProtKB-KW"/>
</dbReference>
<dbReference type="Gene3D" id="3.20.20.70">
    <property type="entry name" value="Aldolase class I"/>
    <property type="match status" value="1"/>
</dbReference>
<dbReference type="PANTHER" id="PTHR10277:SF9">
    <property type="entry name" value="2-ISOPROPYLMALATE SYNTHASE 1, CHLOROPLASTIC-RELATED"/>
    <property type="match status" value="1"/>
</dbReference>
<evidence type="ECO:0000256" key="5">
    <source>
        <dbReference type="ARBA" id="ARBA00023304"/>
    </source>
</evidence>
<dbReference type="PANTHER" id="PTHR10277">
    <property type="entry name" value="HOMOCITRATE SYNTHASE-RELATED"/>
    <property type="match status" value="1"/>
</dbReference>
<comment type="pathway">
    <text evidence="1">Amino-acid biosynthesis; L-leucine biosynthesis; L-leucine from 3-methyl-2-oxobutanoate: step 1/4.</text>
</comment>
<dbReference type="InterPro" id="IPR000891">
    <property type="entry name" value="PYR_CT"/>
</dbReference>